<evidence type="ECO:0000259" key="9">
    <source>
        <dbReference type="PROSITE" id="PS52004"/>
    </source>
</evidence>
<dbReference type="InterPro" id="IPR001227">
    <property type="entry name" value="Ac_transferase_dom_sf"/>
</dbReference>
<dbReference type="Gene3D" id="3.40.50.720">
    <property type="entry name" value="NAD(P)-binding Rossmann-like Domain"/>
    <property type="match status" value="1"/>
</dbReference>
<dbReference type="InterPro" id="IPR013968">
    <property type="entry name" value="PKS_KR"/>
</dbReference>
<dbReference type="SUPFAM" id="SSF55048">
    <property type="entry name" value="Probable ACP-binding domain of malonyl-CoA ACP transacylase"/>
    <property type="match status" value="1"/>
</dbReference>
<dbReference type="Gene3D" id="3.40.47.10">
    <property type="match status" value="1"/>
</dbReference>
<dbReference type="SUPFAM" id="SSF47336">
    <property type="entry name" value="ACP-like"/>
    <property type="match status" value="1"/>
</dbReference>
<evidence type="ECO:0000313" key="11">
    <source>
        <dbReference type="Proteomes" id="UP000182740"/>
    </source>
</evidence>
<feature type="domain" description="Carrier" evidence="8">
    <location>
        <begin position="1424"/>
        <end position="1499"/>
    </location>
</feature>
<evidence type="ECO:0000256" key="1">
    <source>
        <dbReference type="ARBA" id="ARBA00001957"/>
    </source>
</evidence>
<dbReference type="PANTHER" id="PTHR43775">
    <property type="entry name" value="FATTY ACID SYNTHASE"/>
    <property type="match status" value="1"/>
</dbReference>
<dbReference type="PANTHER" id="PTHR43775:SF51">
    <property type="entry name" value="INACTIVE PHENOLPHTHIOCEROL SYNTHESIS POLYKETIDE SYNTHASE TYPE I PKS1-RELATED"/>
    <property type="match status" value="1"/>
</dbReference>
<dbReference type="Proteomes" id="UP000182740">
    <property type="component" value="Unassembled WGS sequence"/>
</dbReference>
<keyword evidence="3" id="KW-0597">Phosphoprotein</keyword>
<evidence type="ECO:0000256" key="7">
    <source>
        <dbReference type="ARBA" id="ARBA00023315"/>
    </source>
</evidence>
<dbReference type="Gene3D" id="3.30.70.3290">
    <property type="match status" value="2"/>
</dbReference>
<proteinExistence type="predicted"/>
<dbReference type="InterPro" id="IPR036736">
    <property type="entry name" value="ACP-like_sf"/>
</dbReference>
<dbReference type="InterPro" id="IPR009081">
    <property type="entry name" value="PP-bd_ACP"/>
</dbReference>
<dbReference type="SMART" id="SM00822">
    <property type="entry name" value="PKS_KR"/>
    <property type="match status" value="1"/>
</dbReference>
<name>A0A1K1SVZ5_9PSEU</name>
<keyword evidence="6" id="KW-0511">Multifunctional enzyme</keyword>
<dbReference type="Pfam" id="PF02801">
    <property type="entry name" value="Ketoacyl-synt_C"/>
    <property type="match status" value="1"/>
</dbReference>
<dbReference type="InterPro" id="IPR029058">
    <property type="entry name" value="AB_hydrolase_fold"/>
</dbReference>
<dbReference type="PROSITE" id="PS50075">
    <property type="entry name" value="CARRIER"/>
    <property type="match status" value="1"/>
</dbReference>
<dbReference type="Pfam" id="PF16197">
    <property type="entry name" value="KAsynt_C_assoc"/>
    <property type="match status" value="1"/>
</dbReference>
<dbReference type="InterPro" id="IPR014043">
    <property type="entry name" value="Acyl_transferase_dom"/>
</dbReference>
<dbReference type="Pfam" id="PF22621">
    <property type="entry name" value="CurL-like_PKS_C"/>
    <property type="match status" value="1"/>
</dbReference>
<feature type="domain" description="Ketosynthase family 3 (KS3)" evidence="9">
    <location>
        <begin position="34"/>
        <end position="459"/>
    </location>
</feature>
<organism evidence="10 11">
    <name type="scientific">Amycolatopsis australiensis</name>
    <dbReference type="NCBI Taxonomy" id="546364"/>
    <lineage>
        <taxon>Bacteria</taxon>
        <taxon>Bacillati</taxon>
        <taxon>Actinomycetota</taxon>
        <taxon>Actinomycetes</taxon>
        <taxon>Pseudonocardiales</taxon>
        <taxon>Pseudonocardiaceae</taxon>
        <taxon>Amycolatopsis</taxon>
    </lineage>
</organism>
<dbReference type="Pfam" id="PF08990">
    <property type="entry name" value="Docking"/>
    <property type="match status" value="1"/>
</dbReference>
<dbReference type="InterPro" id="IPR016035">
    <property type="entry name" value="Acyl_Trfase/lysoPLipase"/>
</dbReference>
<dbReference type="SUPFAM" id="SSF52151">
    <property type="entry name" value="FabD/lysophospholipase-like"/>
    <property type="match status" value="1"/>
</dbReference>
<evidence type="ECO:0000256" key="3">
    <source>
        <dbReference type="ARBA" id="ARBA00022553"/>
    </source>
</evidence>
<accession>A0A1K1SVZ5</accession>
<dbReference type="GO" id="GO:0033068">
    <property type="term" value="P:macrolide biosynthetic process"/>
    <property type="evidence" value="ECO:0007669"/>
    <property type="project" value="UniProtKB-ARBA"/>
</dbReference>
<gene>
    <name evidence="10" type="ORF">SAMN04489730_6967</name>
</gene>
<dbReference type="OrthoDB" id="9778690at2"/>
<dbReference type="InterPro" id="IPR006162">
    <property type="entry name" value="Ppantetheine_attach_site"/>
</dbReference>
<comment type="cofactor">
    <cofactor evidence="1">
        <name>pantetheine 4'-phosphate</name>
        <dbReference type="ChEBI" id="CHEBI:47942"/>
    </cofactor>
</comment>
<dbReference type="CDD" id="cd08952">
    <property type="entry name" value="KR_1_SDR_x"/>
    <property type="match status" value="1"/>
</dbReference>
<dbReference type="SMART" id="SM00823">
    <property type="entry name" value="PKS_PP"/>
    <property type="match status" value="1"/>
</dbReference>
<dbReference type="Pfam" id="PF00698">
    <property type="entry name" value="Acyl_transf_1"/>
    <property type="match status" value="1"/>
</dbReference>
<dbReference type="InterPro" id="IPR016036">
    <property type="entry name" value="Malonyl_transacylase_ACP-bd"/>
</dbReference>
<dbReference type="InterPro" id="IPR032821">
    <property type="entry name" value="PKS_assoc"/>
</dbReference>
<dbReference type="GO" id="GO:0004312">
    <property type="term" value="F:fatty acid synthase activity"/>
    <property type="evidence" value="ECO:0007669"/>
    <property type="project" value="TreeGrafter"/>
</dbReference>
<dbReference type="InterPro" id="IPR036291">
    <property type="entry name" value="NAD(P)-bd_dom_sf"/>
</dbReference>
<keyword evidence="11" id="KW-1185">Reference proteome</keyword>
<sequence>MTENEGKLREYLKRTIGELQQARRRIDRLAAREHEPVAIVGMSCRYPGGVRTPDDLWRLVAEGGDGIGAFPADRGWDLDTLYHPDPDHPGTSYARESGFLYDAAEFDAGFFRISPREALAMDPQQRLLLEATWEAVEHARIDPSSLKKEPVGVYIGYSGQDYSSVLLASDEPAAGFVGTGNASSMVSGRLAYALGLVGAAVTVDAACSSSLVALHLAAQALRADECSLAIAGGVTLMCTPMAFLEFSRQRGLSASGRCRAFDDTADGTAFSEGLGLLVVERLSDARRNGHRVLAVLRGSAVNSDGASNGITAPNGPAQQRVIRQALAAAGLSTADIDVVEAHGTGTVLGDPIEAQALLATYGQNRDRPLWLGSVKSNIGHTQAAAGAAGVIKMVQALRHGVLPRTLHAETPTTHVDWSAGAVELLTEEHPWPAEGGRLRRAGVSAFGISGTNAHVILEEPPAVDADQAAAPATDTPVGVLLAAADGVGAVQAAAAARPLAPPPDVGDRTAEVLPAATGELAPQPATVPWLLSAKTDAALRAQADRLTGHLAAQPDLRTTDVGLSLAVTRAGLERRAVVVGAGRSELAAGVSAVAAGVSAPGVVTGTAASAGPGPVLVFPGQGSQWLGMAVDLLDASPVFAARWAECEAALSNFVDWSLTETARSADPASMDRVDVVQPLLWAVMVALAGLWRWVGIEPAAVIGHSQGEIAAAVVAGALSLEDGARVVALRAKAVTELAGTGGMLSVPLPAAEVEAGLDPRLAVAAVNGPAVTVVSGEVAALDEAQARWKAAGVRVRRVPVDYASHSPQVEAIRARILAELAPVKPSTVDVTFFSTLTGHALDTAELTADYWYRNLRATVRFEDAVRAAAAAGHTAFVEASAHPVLTLGIQQTLEDAGTVLPTLRRDHGDVPQLLTAFGEAWTRGLPVAWERVIAPSGARPVDLPTYAFQRERHWPRRAARAAGKWAYRTEWVPLTVPGGRTLSGTWVVVSDRNGGEQAADVELALKRHGADVQAVALGPGATRTGLAAALRDAGEIAGVVSAFVPGSSLAELLALVQAMGDATTRVPLWTLTAGAVSTGLADPLADPFGAQAWGLGRVVALEYPGLAGGLVDVPSRLDERAGDRLAAVLAGAAAEDQLAIRPDGVFGRRLRPASPASGENGEPLSGTALVVGGAASIGVHAARWLATAGIEHLVLISRLGTSHPELEAELRGAGVRVSFASCDATDADALTELLAGLAADGDRVRSVVYAAGGLDGGVLGTLDPARLDATLAAKSGMVVTLHELTRELDLDAFVLFSSLTGTCGVGGQGAKGAANAFLDAFAEYRRALGLPATSIAWGLWDDGGEDGMAAQAARLGLRPMPPVRAVEALGHALHGGPATTLVADVDWTRFTAIVAGSPENHAYDELVTRPGAVAEPVLRAADEASVLALVRTEAAAVLGYASPDLIETGRPFAELGIDSLTAMELRNRLAAGTGLTLAPGVVFEHPTPGELAAWLSTEFGGGQAEPAAPDGLGELFREAVRTGRAGEFTLGLTALSGFRPVYHQPGDTPVPPPVRLAEGHSPLKVIACCGFVAAAGPHEFVRFAGGLRGRRDVWAVPLPGYRPGERVAADLPALLAVQAAAVLELADGEPFALLGHSGGAVIAQALATHLETGGHGPAAVVLGDMYGSDTMSSILTWARELTGGVLERDGAFVALDDTRLTAGAAHAKLFDTWLPEPTAAPTLLLRATEPLGAWDGEEGAWQASLNFPHTVIDVPGNHFTMMRDHAATAADAVDEWLAGLG</sequence>
<dbReference type="InterPro" id="IPR020802">
    <property type="entry name" value="TesA-like"/>
</dbReference>
<dbReference type="InterPro" id="IPR036299">
    <property type="entry name" value="Polyketide_synth_docking_sf"/>
</dbReference>
<dbReference type="InterPro" id="IPR057326">
    <property type="entry name" value="KR_dom"/>
</dbReference>
<dbReference type="SUPFAM" id="SSF53901">
    <property type="entry name" value="Thiolase-like"/>
    <property type="match status" value="1"/>
</dbReference>
<dbReference type="SMART" id="SM01294">
    <property type="entry name" value="PKS_PP_betabranch"/>
    <property type="match status" value="1"/>
</dbReference>
<dbReference type="InterPro" id="IPR014031">
    <property type="entry name" value="Ketoacyl_synth_C"/>
</dbReference>
<dbReference type="FunFam" id="3.40.47.10:FF:000019">
    <property type="entry name" value="Polyketide synthase type I"/>
    <property type="match status" value="1"/>
</dbReference>
<dbReference type="GO" id="GO:0031177">
    <property type="term" value="F:phosphopantetheine binding"/>
    <property type="evidence" value="ECO:0007669"/>
    <property type="project" value="InterPro"/>
</dbReference>
<reference evidence="11" key="1">
    <citation type="submission" date="2016-11" db="EMBL/GenBank/DDBJ databases">
        <authorList>
            <person name="Varghese N."/>
            <person name="Submissions S."/>
        </authorList>
    </citation>
    <scope>NUCLEOTIDE SEQUENCE [LARGE SCALE GENOMIC DNA]</scope>
    <source>
        <strain evidence="11">DSM 44671</strain>
    </source>
</reference>
<keyword evidence="7" id="KW-0012">Acyltransferase</keyword>
<dbReference type="Gene3D" id="3.40.50.1820">
    <property type="entry name" value="alpha/beta hydrolase"/>
    <property type="match status" value="1"/>
</dbReference>
<dbReference type="FunFam" id="3.40.366.10:FF:000002">
    <property type="entry name" value="Probable polyketide synthase 2"/>
    <property type="match status" value="1"/>
</dbReference>
<keyword evidence="2" id="KW-0596">Phosphopantetheine</keyword>
<dbReference type="Gene3D" id="1.10.1200.10">
    <property type="entry name" value="ACP-like"/>
    <property type="match status" value="1"/>
</dbReference>
<dbReference type="InterPro" id="IPR015083">
    <property type="entry name" value="NorB/c/GfsB-D-like_docking"/>
</dbReference>
<evidence type="ECO:0000256" key="5">
    <source>
        <dbReference type="ARBA" id="ARBA00023194"/>
    </source>
</evidence>
<dbReference type="Pfam" id="PF08659">
    <property type="entry name" value="KR"/>
    <property type="match status" value="1"/>
</dbReference>
<dbReference type="Pfam" id="PF00550">
    <property type="entry name" value="PP-binding"/>
    <property type="match status" value="1"/>
</dbReference>
<dbReference type="SUPFAM" id="SSF101173">
    <property type="entry name" value="Docking domain B of the erythromycin polyketide synthase (DEBS)"/>
    <property type="match status" value="1"/>
</dbReference>
<evidence type="ECO:0000313" key="10">
    <source>
        <dbReference type="EMBL" id="SFW88478.1"/>
    </source>
</evidence>
<dbReference type="EMBL" id="FPJG01000006">
    <property type="protein sequence ID" value="SFW88478.1"/>
    <property type="molecule type" value="Genomic_DNA"/>
</dbReference>
<dbReference type="CDD" id="cd00833">
    <property type="entry name" value="PKS"/>
    <property type="match status" value="1"/>
</dbReference>
<evidence type="ECO:0000256" key="4">
    <source>
        <dbReference type="ARBA" id="ARBA00022679"/>
    </source>
</evidence>
<dbReference type="GO" id="GO:0006633">
    <property type="term" value="P:fatty acid biosynthetic process"/>
    <property type="evidence" value="ECO:0007669"/>
    <property type="project" value="TreeGrafter"/>
</dbReference>
<dbReference type="SUPFAM" id="SSF51735">
    <property type="entry name" value="NAD(P)-binding Rossmann-fold domains"/>
    <property type="match status" value="2"/>
</dbReference>
<dbReference type="InterPro" id="IPR020806">
    <property type="entry name" value="PKS_PP-bd"/>
</dbReference>
<dbReference type="InterPro" id="IPR016039">
    <property type="entry name" value="Thiolase-like"/>
</dbReference>
<dbReference type="PROSITE" id="PS52004">
    <property type="entry name" value="KS3_2"/>
    <property type="match status" value="1"/>
</dbReference>
<dbReference type="SUPFAM" id="SSF53474">
    <property type="entry name" value="alpha/beta-Hydrolases"/>
    <property type="match status" value="1"/>
</dbReference>
<keyword evidence="4 10" id="KW-0808">Transferase</keyword>
<dbReference type="SMART" id="SM00824">
    <property type="entry name" value="PKS_TE"/>
    <property type="match status" value="1"/>
</dbReference>
<protein>
    <submittedName>
        <fullName evidence="10">Acyl transferase domain-containing protein</fullName>
    </submittedName>
</protein>
<dbReference type="SMART" id="SM00827">
    <property type="entry name" value="PKS_AT"/>
    <property type="match status" value="1"/>
</dbReference>
<dbReference type="InterPro" id="IPR020841">
    <property type="entry name" value="PKS_Beta-ketoAc_synthase_dom"/>
</dbReference>
<dbReference type="Gene3D" id="3.40.366.10">
    <property type="entry name" value="Malonyl-Coenzyme A Acyl Carrier Protein, domain 2"/>
    <property type="match status" value="1"/>
</dbReference>
<dbReference type="InterPro" id="IPR014030">
    <property type="entry name" value="Ketoacyl_synth_N"/>
</dbReference>
<dbReference type="InterPro" id="IPR001031">
    <property type="entry name" value="Thioesterase"/>
</dbReference>
<dbReference type="STRING" id="546364.SAMN04489730_6967"/>
<dbReference type="InterPro" id="IPR050091">
    <property type="entry name" value="PKS_NRPS_Biosynth_Enz"/>
</dbReference>
<evidence type="ECO:0000256" key="2">
    <source>
        <dbReference type="ARBA" id="ARBA00022450"/>
    </source>
</evidence>
<dbReference type="Pfam" id="PF00975">
    <property type="entry name" value="Thioesterase"/>
    <property type="match status" value="1"/>
</dbReference>
<keyword evidence="5" id="KW-0045">Antibiotic biosynthesis</keyword>
<dbReference type="SMART" id="SM00825">
    <property type="entry name" value="PKS_KS"/>
    <property type="match status" value="1"/>
</dbReference>
<evidence type="ECO:0000259" key="8">
    <source>
        <dbReference type="PROSITE" id="PS50075"/>
    </source>
</evidence>
<dbReference type="Pfam" id="PF00109">
    <property type="entry name" value="ketoacyl-synt"/>
    <property type="match status" value="1"/>
</dbReference>
<dbReference type="PROSITE" id="PS00012">
    <property type="entry name" value="PHOSPHOPANTETHEINE"/>
    <property type="match status" value="1"/>
</dbReference>
<evidence type="ECO:0000256" key="6">
    <source>
        <dbReference type="ARBA" id="ARBA00023268"/>
    </source>
</evidence>